<evidence type="ECO:0000313" key="3">
    <source>
        <dbReference type="Proteomes" id="UP001295684"/>
    </source>
</evidence>
<feature type="compositionally biased region" description="Polar residues" evidence="1">
    <location>
        <begin position="558"/>
        <end position="573"/>
    </location>
</feature>
<protein>
    <submittedName>
        <fullName evidence="2">Uncharacterized protein</fullName>
    </submittedName>
</protein>
<dbReference type="Proteomes" id="UP001295684">
    <property type="component" value="Unassembled WGS sequence"/>
</dbReference>
<feature type="compositionally biased region" description="Basic and acidic residues" evidence="1">
    <location>
        <begin position="691"/>
        <end position="705"/>
    </location>
</feature>
<feature type="region of interest" description="Disordered" evidence="1">
    <location>
        <begin position="554"/>
        <end position="590"/>
    </location>
</feature>
<sequence>MESNSESDNDYVEEEHKSIRLNQDTISSDISSPSKATSKNENDNPTTPEKNDEKKIDLKEGNSSQFLKVLNQANPISFYNKKPRGSMKNETVNKQSMMVDRMDSIKSMKQKMHMDPFVRTNQALLKRLDSISTLFNKDGGGTNSKIGAQENNYYYTNFGCNVSQTSKRFGVRDTPMFRSGEGVSDNDVSEKDKRMSSAVSMWDNNRGSAVFSGNTPKKKISDNLKGVMNIKDPLNKSEVSVVSVNEILDFDDYIPFKPTNLLEKIDEEKQQMLEKDNDERKTPSPSPKKDHVYSFQEARMSEEESFDSKNESIKETSESDNESELVDHLKVEPNMKPRRSSTFNSCQLHQKILKFKTKMSSQYHRQGSGHSELTIGNYSQKGGILTSICASRDGNDSEALVNPIALKAQLKKKMSMHFPKARLKSKRTLKFRSSSSSKSKIMSIRSYKRAKAFKLMMMPTPPEKVSNYMLFSSRALRKVGATNTKDLIITLNEMGFDDEKVERTVYYGEIKTVEEAMYYLVPNQEKLWEHKFVPETYCKGQEWCLFCKRQQKLKKNNSKNGNTSEKSRPNSPESKGRDLENGSLKSGEQKQITHMMDKVIINNRLFVQRRNRNKLTETVQTISRLGMDLPKMNRKPSRNSGEEFPKELDNQENTEVNNQDENGERNSNLGFDISQHYDEASESQEFQILKDGIKKSEENNKDQDSSPKSFISEPMNKRLSISV</sequence>
<organism evidence="2 3">
    <name type="scientific">Euplotes crassus</name>
    <dbReference type="NCBI Taxonomy" id="5936"/>
    <lineage>
        <taxon>Eukaryota</taxon>
        <taxon>Sar</taxon>
        <taxon>Alveolata</taxon>
        <taxon>Ciliophora</taxon>
        <taxon>Intramacronucleata</taxon>
        <taxon>Spirotrichea</taxon>
        <taxon>Hypotrichia</taxon>
        <taxon>Euplotida</taxon>
        <taxon>Euplotidae</taxon>
        <taxon>Moneuplotes</taxon>
    </lineage>
</organism>
<evidence type="ECO:0000313" key="2">
    <source>
        <dbReference type="EMBL" id="CAI2365343.1"/>
    </source>
</evidence>
<dbReference type="EMBL" id="CAMPGE010006492">
    <property type="protein sequence ID" value="CAI2365343.1"/>
    <property type="molecule type" value="Genomic_DNA"/>
</dbReference>
<comment type="caution">
    <text evidence="2">The sequence shown here is derived from an EMBL/GenBank/DDBJ whole genome shotgun (WGS) entry which is preliminary data.</text>
</comment>
<feature type="compositionally biased region" description="Polar residues" evidence="1">
    <location>
        <begin position="651"/>
        <end position="669"/>
    </location>
</feature>
<dbReference type="AlphaFoldDB" id="A0AAD1X6W7"/>
<feature type="region of interest" description="Disordered" evidence="1">
    <location>
        <begin position="626"/>
        <end position="723"/>
    </location>
</feature>
<feature type="compositionally biased region" description="Basic and acidic residues" evidence="1">
    <location>
        <begin position="299"/>
        <end position="317"/>
    </location>
</feature>
<feature type="compositionally biased region" description="Polar residues" evidence="1">
    <location>
        <begin position="20"/>
        <end position="48"/>
    </location>
</feature>
<accession>A0AAD1X6W7</accession>
<reference evidence="2" key="1">
    <citation type="submission" date="2023-07" db="EMBL/GenBank/DDBJ databases">
        <authorList>
            <consortium name="AG Swart"/>
            <person name="Singh M."/>
            <person name="Singh A."/>
            <person name="Seah K."/>
            <person name="Emmerich C."/>
        </authorList>
    </citation>
    <scope>NUCLEOTIDE SEQUENCE</scope>
    <source>
        <strain evidence="2">DP1</strain>
    </source>
</reference>
<name>A0AAD1X6W7_EUPCR</name>
<feature type="compositionally biased region" description="Acidic residues" evidence="1">
    <location>
        <begin position="1"/>
        <end position="13"/>
    </location>
</feature>
<feature type="compositionally biased region" description="Basic and acidic residues" evidence="1">
    <location>
        <begin position="640"/>
        <end position="649"/>
    </location>
</feature>
<evidence type="ECO:0000256" key="1">
    <source>
        <dbReference type="SAM" id="MobiDB-lite"/>
    </source>
</evidence>
<proteinExistence type="predicted"/>
<feature type="compositionally biased region" description="Basic and acidic residues" evidence="1">
    <location>
        <begin position="273"/>
        <end position="292"/>
    </location>
</feature>
<feature type="region of interest" description="Disordered" evidence="1">
    <location>
        <begin position="1"/>
        <end position="57"/>
    </location>
</feature>
<feature type="region of interest" description="Disordered" evidence="1">
    <location>
        <begin position="273"/>
        <end position="326"/>
    </location>
</feature>
<keyword evidence="3" id="KW-1185">Reference proteome</keyword>
<gene>
    <name evidence="2" type="ORF">ECRASSUSDP1_LOCUS6689</name>
</gene>